<name>A0ABZ1CCN8_9BACT</name>
<evidence type="ECO:0000313" key="3">
    <source>
        <dbReference type="Proteomes" id="UP000738431"/>
    </source>
</evidence>
<protein>
    <submittedName>
        <fullName evidence="2">HNH endonuclease</fullName>
    </submittedName>
</protein>
<dbReference type="Pfam" id="PF13391">
    <property type="entry name" value="HNH_2"/>
    <property type="match status" value="1"/>
</dbReference>
<reference evidence="2 3" key="2">
    <citation type="submission" date="2023-12" db="EMBL/GenBank/DDBJ databases">
        <title>Description of an unclassified Opitutus bacterium of Verrucomicrobiota.</title>
        <authorList>
            <person name="Zhang D.-F."/>
        </authorList>
    </citation>
    <scope>NUCLEOTIDE SEQUENCE [LARGE SCALE GENOMIC DNA]</scope>
    <source>
        <strain evidence="2 3">WL0086</strain>
    </source>
</reference>
<gene>
    <name evidence="2" type="ORF">K1X11_001515</name>
</gene>
<evidence type="ECO:0000259" key="1">
    <source>
        <dbReference type="Pfam" id="PF13391"/>
    </source>
</evidence>
<evidence type="ECO:0000313" key="2">
    <source>
        <dbReference type="EMBL" id="WRQ88065.1"/>
    </source>
</evidence>
<dbReference type="EMBL" id="CP139781">
    <property type="protein sequence ID" value="WRQ88065.1"/>
    <property type="molecule type" value="Genomic_DNA"/>
</dbReference>
<dbReference type="GO" id="GO:0004519">
    <property type="term" value="F:endonuclease activity"/>
    <property type="evidence" value="ECO:0007669"/>
    <property type="project" value="UniProtKB-KW"/>
</dbReference>
<dbReference type="RefSeq" id="WP_221028901.1">
    <property type="nucleotide sequence ID" value="NZ_CP139781.1"/>
</dbReference>
<proteinExistence type="predicted"/>
<organism evidence="2 3">
    <name type="scientific">Actomonas aquatica</name>
    <dbReference type="NCBI Taxonomy" id="2866162"/>
    <lineage>
        <taxon>Bacteria</taxon>
        <taxon>Pseudomonadati</taxon>
        <taxon>Verrucomicrobiota</taxon>
        <taxon>Opitutia</taxon>
        <taxon>Opitutales</taxon>
        <taxon>Opitutaceae</taxon>
        <taxon>Actomonas</taxon>
    </lineage>
</organism>
<keyword evidence="3" id="KW-1185">Reference proteome</keyword>
<feature type="domain" description="HNH nuclease" evidence="1">
    <location>
        <begin position="152"/>
        <end position="205"/>
    </location>
</feature>
<keyword evidence="2" id="KW-0540">Nuclease</keyword>
<keyword evidence="2" id="KW-0378">Hydrolase</keyword>
<dbReference type="InterPro" id="IPR003615">
    <property type="entry name" value="HNH_nuc"/>
</dbReference>
<sequence>MNSLERTLILKAGYDHGWEVVVEENPEVVVLASSLHSCRIKIEARSPEMRWWVSFAPRLLHLELKRQSRNLVLTDEFFGEETEQDLSLLMAKAAAIARALPNAPELKFEQLVEVELKNAESLGTTEVEATIRRRVGQGIYRDSLMEYWGGSCAVTGVTMPELLRASHAKPWAECESDAERLNVFNGFLLVAHLDALFDRFLLSFDDHGCALISNKIDEKTREILLLNQPLQLRWLADEHREFLLWHRDHLIE</sequence>
<dbReference type="Proteomes" id="UP000738431">
    <property type="component" value="Chromosome"/>
</dbReference>
<accession>A0ABZ1CCN8</accession>
<reference evidence="2 3" key="1">
    <citation type="submission" date="2021-08" db="EMBL/GenBank/DDBJ databases">
        <authorList>
            <person name="Zhang D."/>
            <person name="Zhang A."/>
            <person name="Wang L."/>
        </authorList>
    </citation>
    <scope>NUCLEOTIDE SEQUENCE [LARGE SCALE GENOMIC DNA]</scope>
    <source>
        <strain evidence="2 3">WL0086</strain>
    </source>
</reference>
<keyword evidence="2" id="KW-0255">Endonuclease</keyword>